<organism evidence="3 4">
    <name type="scientific">Microbacterium awajiense</name>
    <dbReference type="NCBI Taxonomy" id="415214"/>
    <lineage>
        <taxon>Bacteria</taxon>
        <taxon>Bacillati</taxon>
        <taxon>Actinomycetota</taxon>
        <taxon>Actinomycetes</taxon>
        <taxon>Micrococcales</taxon>
        <taxon>Microbacteriaceae</taxon>
        <taxon>Microbacterium</taxon>
    </lineage>
</organism>
<feature type="compositionally biased region" description="Polar residues" evidence="1">
    <location>
        <begin position="992"/>
        <end position="1001"/>
    </location>
</feature>
<reference evidence="4" key="1">
    <citation type="journal article" date="2019" name="Int. J. Syst. Evol. Microbiol.">
        <title>The Global Catalogue of Microorganisms (GCM) 10K type strain sequencing project: providing services to taxonomists for standard genome sequencing and annotation.</title>
        <authorList>
            <consortium name="The Broad Institute Genomics Platform"/>
            <consortium name="The Broad Institute Genome Sequencing Center for Infectious Disease"/>
            <person name="Wu L."/>
            <person name="Ma J."/>
        </authorList>
    </citation>
    <scope>NUCLEOTIDE SEQUENCE [LARGE SCALE GENOMIC DNA]</scope>
    <source>
        <strain evidence="4">JCM 16544</strain>
    </source>
</reference>
<dbReference type="InterPro" id="IPR027417">
    <property type="entry name" value="P-loop_NTPase"/>
</dbReference>
<dbReference type="SUPFAM" id="SSF52540">
    <property type="entry name" value="P-loop containing nucleoside triphosphate hydrolases"/>
    <property type="match status" value="1"/>
</dbReference>
<dbReference type="Pfam" id="PF08751">
    <property type="entry name" value="TrwC"/>
    <property type="match status" value="1"/>
</dbReference>
<feature type="region of interest" description="Disordered" evidence="1">
    <location>
        <begin position="871"/>
        <end position="902"/>
    </location>
</feature>
<evidence type="ECO:0000313" key="3">
    <source>
        <dbReference type="EMBL" id="GAA3640654.1"/>
    </source>
</evidence>
<dbReference type="EMBL" id="BAAAYU010000005">
    <property type="protein sequence ID" value="GAA3640654.1"/>
    <property type="molecule type" value="Genomic_DNA"/>
</dbReference>
<feature type="compositionally biased region" description="Basic and acidic residues" evidence="1">
    <location>
        <begin position="879"/>
        <end position="897"/>
    </location>
</feature>
<dbReference type="Gene3D" id="3.40.50.300">
    <property type="entry name" value="P-loop containing nucleotide triphosphate hydrolases"/>
    <property type="match status" value="2"/>
</dbReference>
<name>A0ABP7AVL9_9MICO</name>
<dbReference type="Pfam" id="PF13604">
    <property type="entry name" value="AAA_30"/>
    <property type="match status" value="1"/>
</dbReference>
<feature type="domain" description="TrwC relaxase" evidence="2">
    <location>
        <begin position="62"/>
        <end position="315"/>
    </location>
</feature>
<feature type="region of interest" description="Disordered" evidence="1">
    <location>
        <begin position="966"/>
        <end position="1001"/>
    </location>
</feature>
<dbReference type="Gene3D" id="2.30.30.940">
    <property type="match status" value="1"/>
</dbReference>
<comment type="caution">
    <text evidence="3">The sequence shown here is derived from an EMBL/GenBank/DDBJ whole genome shotgun (WGS) entry which is preliminary data.</text>
</comment>
<dbReference type="SUPFAM" id="SSF55464">
    <property type="entry name" value="Origin of replication-binding domain, RBD-like"/>
    <property type="match status" value="1"/>
</dbReference>
<keyword evidence="4" id="KW-1185">Reference proteome</keyword>
<feature type="compositionally biased region" description="Basic and acidic residues" evidence="1">
    <location>
        <begin position="966"/>
        <end position="985"/>
    </location>
</feature>
<evidence type="ECO:0000259" key="2">
    <source>
        <dbReference type="Pfam" id="PF08751"/>
    </source>
</evidence>
<protein>
    <submittedName>
        <fullName evidence="3">MobF family relaxase</fullName>
    </submittedName>
</protein>
<sequence length="1001" mass="109404">MRGGLERWKRGVESQGVRQAMAYAFKGSCDSHLRSIPGVEALTEYADGRSGRVTRYTVERGTIATDELDAEELRRWVDGHDPHTDASRGRELRSPHADLILDGTINAPKSYSIAALVNDDLAAEFEALQDRLRARIIATWQRELNARRGAGGSIRERLLRIEVVELQHRRSRALDPHIHRHLWLNVKVLGEDGKWSNVDSRVAMKLHTLINAEGELAARTDPQWLEALACNGYTLDGDGEIAELASAVRPLSRRSNQIEANRAKLLLAWRLEHPGQEPDHDVLQHIDRLAWAKNRPNKPGVLDEEEWEELVRDEIRVIDPALLIARQPTSVRATAIGALDRDLLAARAIVDADSRSTACGGRFSNYDLRAGATRAVAVSGIVSPRESMQELIDEVVVRALAHTVDLLEQDGDRPGHIKGYMAASTAELKVELAARFDMLTHSGQRVDHEDIVEFSQETLPRDVTLDEGQSDAAAAIAGTDRLVSVTGPAGAGKTTMLRVARTALERQGRNLVVVAPTKKAASVAAREIGATALSLHALLADHGWRWGRDDAGGEVWTRLELGETDARTGAVFMGPRRFVLRPADRVVVDEAGMVDLHTAKALAVVAAETGAGIAMVGDHLQAMPVGHAGAMACMTRRATAVVELTAVHRFRDPEYAALTLRMREPDSQEEALAVAGLLDERGSIHRVADAAQARDVMVEAYFRYAASRARVALVTSTNEEADAINEAIQERRVEMGQLHEDRLAIGQGEQRLLEGDVVQTRRNDRDADVENRALWIIRRIGGSDVELVALGDSGDRRRVSLEYAAEHMHLAYASTVHGIQGETTDASVVGPGVDASGLYVGMTRGRAHNEAIAIARTPALARDQVAASMMRGSQEVSLDDSRRAAQAELGRAARDPGTRPASALEAQHDWLLRAARTLLDIDQRKADTTASAHGRDAADNSTNLDQARERLLARYQLVTRQYEEAIQHAENPADRARPDRFRLAHDMGAANGPSSSAGLGR</sequence>
<dbReference type="Proteomes" id="UP001501697">
    <property type="component" value="Unassembled WGS sequence"/>
</dbReference>
<accession>A0ABP7AVL9</accession>
<dbReference type="InterPro" id="IPR014862">
    <property type="entry name" value="TrwC"/>
</dbReference>
<dbReference type="InterPro" id="IPR050534">
    <property type="entry name" value="Coronavir_polyprotein_1ab"/>
</dbReference>
<gene>
    <name evidence="3" type="primary">mobF</name>
    <name evidence="3" type="ORF">GCM10022200_25440</name>
</gene>
<evidence type="ECO:0000256" key="1">
    <source>
        <dbReference type="SAM" id="MobiDB-lite"/>
    </source>
</evidence>
<evidence type="ECO:0000313" key="4">
    <source>
        <dbReference type="Proteomes" id="UP001501697"/>
    </source>
</evidence>
<proteinExistence type="predicted"/>
<dbReference type="PANTHER" id="PTHR43788">
    <property type="entry name" value="DNA2/NAM7 HELICASE FAMILY MEMBER"/>
    <property type="match status" value="1"/>
</dbReference>